<feature type="domain" description="Thioredoxin" evidence="6">
    <location>
        <begin position="326"/>
        <end position="466"/>
    </location>
</feature>
<evidence type="ECO:0000313" key="8">
    <source>
        <dbReference type="Proteomes" id="UP001597374"/>
    </source>
</evidence>
<evidence type="ECO:0000259" key="6">
    <source>
        <dbReference type="PROSITE" id="PS51352"/>
    </source>
</evidence>
<protein>
    <submittedName>
        <fullName evidence="7">Redoxin domain-containing protein</fullName>
    </submittedName>
</protein>
<evidence type="ECO:0000256" key="2">
    <source>
        <dbReference type="ARBA" id="ARBA00022748"/>
    </source>
</evidence>
<comment type="caution">
    <text evidence="7">The sequence shown here is derived from an EMBL/GenBank/DDBJ whole genome shotgun (WGS) entry which is preliminary data.</text>
</comment>
<dbReference type="InterPro" id="IPR000866">
    <property type="entry name" value="AhpC/TSA"/>
</dbReference>
<reference evidence="8" key="1">
    <citation type="journal article" date="2019" name="Int. J. Syst. Evol. Microbiol.">
        <title>The Global Catalogue of Microorganisms (GCM) 10K type strain sequencing project: providing services to taxonomists for standard genome sequencing and annotation.</title>
        <authorList>
            <consortium name="The Broad Institute Genomics Platform"/>
            <consortium name="The Broad Institute Genome Sequencing Center for Infectious Disease"/>
            <person name="Wu L."/>
            <person name="Ma J."/>
        </authorList>
    </citation>
    <scope>NUCLEOTIDE SEQUENCE [LARGE SCALE GENOMIC DNA]</scope>
    <source>
        <strain evidence="8">CGMCC 4.1782</strain>
    </source>
</reference>
<keyword evidence="8" id="KW-1185">Reference proteome</keyword>
<dbReference type="Gene3D" id="3.40.30.10">
    <property type="entry name" value="Glutaredoxin"/>
    <property type="match status" value="1"/>
</dbReference>
<evidence type="ECO:0000256" key="5">
    <source>
        <dbReference type="SAM" id="SignalP"/>
    </source>
</evidence>
<dbReference type="PANTHER" id="PTHR42852:SF6">
    <property type="entry name" value="THIOL:DISULFIDE INTERCHANGE PROTEIN DSBE"/>
    <property type="match status" value="1"/>
</dbReference>
<dbReference type="InterPro" id="IPR050553">
    <property type="entry name" value="Thioredoxin_ResA/DsbE_sf"/>
</dbReference>
<keyword evidence="5" id="KW-0732">Signal</keyword>
<dbReference type="InterPro" id="IPR036249">
    <property type="entry name" value="Thioredoxin-like_sf"/>
</dbReference>
<dbReference type="Proteomes" id="UP001597374">
    <property type="component" value="Unassembled WGS sequence"/>
</dbReference>
<evidence type="ECO:0000256" key="4">
    <source>
        <dbReference type="ARBA" id="ARBA00023284"/>
    </source>
</evidence>
<gene>
    <name evidence="7" type="ORF">ACFSKP_10900</name>
</gene>
<name>A0ABW5CZS1_9BACT</name>
<dbReference type="Pfam" id="PF00578">
    <property type="entry name" value="AhpC-TSA"/>
    <property type="match status" value="1"/>
</dbReference>
<keyword evidence="3" id="KW-1015">Disulfide bond</keyword>
<feature type="signal peptide" evidence="5">
    <location>
        <begin position="1"/>
        <end position="21"/>
    </location>
</feature>
<organism evidence="7 8">
    <name type="scientific">Pontibacter ruber</name>
    <dbReference type="NCBI Taxonomy" id="1343895"/>
    <lineage>
        <taxon>Bacteria</taxon>
        <taxon>Pseudomonadati</taxon>
        <taxon>Bacteroidota</taxon>
        <taxon>Cytophagia</taxon>
        <taxon>Cytophagales</taxon>
        <taxon>Hymenobacteraceae</taxon>
        <taxon>Pontibacter</taxon>
    </lineage>
</organism>
<proteinExistence type="predicted"/>
<dbReference type="InterPro" id="IPR013766">
    <property type="entry name" value="Thioredoxin_domain"/>
</dbReference>
<dbReference type="PROSITE" id="PS51352">
    <property type="entry name" value="THIOREDOXIN_2"/>
    <property type="match status" value="1"/>
</dbReference>
<dbReference type="EMBL" id="JBHUIM010000001">
    <property type="protein sequence ID" value="MFD2246764.1"/>
    <property type="molecule type" value="Genomic_DNA"/>
</dbReference>
<dbReference type="SUPFAM" id="SSF52833">
    <property type="entry name" value="Thioredoxin-like"/>
    <property type="match status" value="1"/>
</dbReference>
<sequence length="473" mass="53770">MKQLQLLLPLAFLLVVQNLSAQNKAIIKGKIQKPLSEEVILASYPSPLIPEEVQTVVKLNEGKFELEVPVTQAGIVELVHGEEVMPVYLEPGYELNLTFNGDKFLKSIKFEGKGANENNLLSQYTSRFDEEEDYQVLPDNIKLREKEFVVFLDARKEDQLDFLEKLTDKKPVSEKFKAYLLAEIAFSYANDKLTYAGLRERVVINDAVIKPGAGFYSFLDELDMQNPVNLLSPSFITFLRNYTTFMAQSAGYKEADKTYYKASYELARQKLQGEVRTLALAQILKQAVQKGHVQYTEALLLDFSANYNKPEVDAYLGKLHAINKKFGIGSPAPDFMLTNIDGQKVSLSDFKGNLVYLSFWRTNCGLCMVDLPHKQELSKKFAGRNVVFLNVAIDDNEQAWRQMVRTRQLQGVHLYQSSVDADLVKQYELKDVPAYFLIDEEGAFISVKPRRPTDREIEKDITRHLTTGSASVR</sequence>
<comment type="subcellular location">
    <subcellularLocation>
        <location evidence="1">Cell envelope</location>
    </subcellularLocation>
</comment>
<evidence type="ECO:0000256" key="1">
    <source>
        <dbReference type="ARBA" id="ARBA00004196"/>
    </source>
</evidence>
<dbReference type="CDD" id="cd02966">
    <property type="entry name" value="TlpA_like_family"/>
    <property type="match status" value="1"/>
</dbReference>
<evidence type="ECO:0000313" key="7">
    <source>
        <dbReference type="EMBL" id="MFD2246764.1"/>
    </source>
</evidence>
<evidence type="ECO:0000256" key="3">
    <source>
        <dbReference type="ARBA" id="ARBA00023157"/>
    </source>
</evidence>
<accession>A0ABW5CZS1</accession>
<feature type="chain" id="PRO_5047227146" evidence="5">
    <location>
        <begin position="22"/>
        <end position="473"/>
    </location>
</feature>
<keyword evidence="2" id="KW-0201">Cytochrome c-type biogenesis</keyword>
<dbReference type="PANTHER" id="PTHR42852">
    <property type="entry name" value="THIOL:DISULFIDE INTERCHANGE PROTEIN DSBE"/>
    <property type="match status" value="1"/>
</dbReference>
<dbReference type="RefSeq" id="WP_250428542.1">
    <property type="nucleotide sequence ID" value="NZ_JALPRR010000001.1"/>
</dbReference>
<keyword evidence="4" id="KW-0676">Redox-active center</keyword>